<dbReference type="PANTHER" id="PTHR27007">
    <property type="match status" value="1"/>
</dbReference>
<accession>A0A3L6DD89</accession>
<dbReference type="Gene3D" id="1.10.510.10">
    <property type="entry name" value="Transferase(Phosphotransferase) domain 1"/>
    <property type="match status" value="1"/>
</dbReference>
<keyword evidence="4" id="KW-0430">Lectin</keyword>
<keyword evidence="2" id="KW-0067">ATP-binding</keyword>
<keyword evidence="1" id="KW-0547">Nucleotide-binding</keyword>
<comment type="caution">
    <text evidence="4">The sequence shown here is derived from an EMBL/GenBank/DDBJ whole genome shotgun (WGS) entry which is preliminary data.</text>
</comment>
<dbReference type="AlphaFoldDB" id="A0A3L6DD89"/>
<dbReference type="Proteomes" id="UP000251960">
    <property type="component" value="Chromosome 9"/>
</dbReference>
<organism evidence="4">
    <name type="scientific">Zea mays</name>
    <name type="common">Maize</name>
    <dbReference type="NCBI Taxonomy" id="4577"/>
    <lineage>
        <taxon>Eukaryota</taxon>
        <taxon>Viridiplantae</taxon>
        <taxon>Streptophyta</taxon>
        <taxon>Embryophyta</taxon>
        <taxon>Tracheophyta</taxon>
        <taxon>Spermatophyta</taxon>
        <taxon>Magnoliopsida</taxon>
        <taxon>Liliopsida</taxon>
        <taxon>Poales</taxon>
        <taxon>Poaceae</taxon>
        <taxon>PACMAD clade</taxon>
        <taxon>Panicoideae</taxon>
        <taxon>Andropogonodae</taxon>
        <taxon>Andropogoneae</taxon>
        <taxon>Tripsacinae</taxon>
        <taxon>Zea</taxon>
    </lineage>
</organism>
<evidence type="ECO:0000313" key="4">
    <source>
        <dbReference type="EMBL" id="PWZ06545.1"/>
    </source>
</evidence>
<dbReference type="InterPro" id="IPR050528">
    <property type="entry name" value="L-type_Lectin-RKs"/>
</dbReference>
<dbReference type="EMBL" id="NCVQ01000010">
    <property type="protein sequence ID" value="PWZ06545.1"/>
    <property type="molecule type" value="Genomic_DNA"/>
</dbReference>
<proteinExistence type="predicted"/>
<dbReference type="GO" id="GO:0016301">
    <property type="term" value="F:kinase activity"/>
    <property type="evidence" value="ECO:0007669"/>
    <property type="project" value="UniProtKB-KW"/>
</dbReference>
<dbReference type="GO" id="GO:0030246">
    <property type="term" value="F:carbohydrate binding"/>
    <property type="evidence" value="ECO:0007669"/>
    <property type="project" value="UniProtKB-KW"/>
</dbReference>
<evidence type="ECO:0000256" key="1">
    <source>
        <dbReference type="ARBA" id="ARBA00022741"/>
    </source>
</evidence>
<protein>
    <submittedName>
        <fullName evidence="4">L-type lectin-domain containing receptor kinase IX.1</fullName>
    </submittedName>
</protein>
<evidence type="ECO:0000256" key="3">
    <source>
        <dbReference type="SAM" id="MobiDB-lite"/>
    </source>
</evidence>
<keyword evidence="4" id="KW-0675">Receptor</keyword>
<sequence length="193" mass="20638">MEILSKRIANLHAVVARERRREESGLDGKEEHLVRRGAGPELHPHVPGAPGAGAREREAVQHRPGRARRRVRVRVRAHAPRHQHPAVHRPAGHPPDAVPARAVPGAGRGHDVGARASGGSGWHGYAAPELASGAAARATQESDVYNFGMVLLEVVAGECSDETMGMVKIGICCAPPEERPTMAQVLAMMSEFV</sequence>
<keyword evidence="4" id="KW-0418">Kinase</keyword>
<gene>
    <name evidence="4" type="primary">LECRK91_4</name>
    <name evidence="4" type="ORF">Zm00014a_017928</name>
</gene>
<keyword evidence="4" id="KW-0808">Transferase</keyword>
<evidence type="ECO:0000256" key="2">
    <source>
        <dbReference type="ARBA" id="ARBA00022840"/>
    </source>
</evidence>
<feature type="compositionally biased region" description="Basic residues" evidence="3">
    <location>
        <begin position="63"/>
        <end position="91"/>
    </location>
</feature>
<dbReference type="GO" id="GO:0005524">
    <property type="term" value="F:ATP binding"/>
    <property type="evidence" value="ECO:0007669"/>
    <property type="project" value="UniProtKB-KW"/>
</dbReference>
<feature type="region of interest" description="Disordered" evidence="3">
    <location>
        <begin position="18"/>
        <end position="110"/>
    </location>
</feature>
<dbReference type="SUPFAM" id="SSF56112">
    <property type="entry name" value="Protein kinase-like (PK-like)"/>
    <property type="match status" value="1"/>
</dbReference>
<dbReference type="InterPro" id="IPR011009">
    <property type="entry name" value="Kinase-like_dom_sf"/>
</dbReference>
<name>A0A3L6DD89_MAIZE</name>
<reference evidence="4" key="1">
    <citation type="journal article" date="2018" name="Nat. Genet.">
        <title>Extensive intraspecific gene order and gene structural variations between Mo17 and other maize genomes.</title>
        <authorList>
            <person name="Sun S."/>
            <person name="Zhou Y."/>
            <person name="Chen J."/>
            <person name="Shi J."/>
            <person name="Zhao H."/>
            <person name="Zhao H."/>
            <person name="Song W."/>
            <person name="Zhang M."/>
            <person name="Cui Y."/>
            <person name="Dong X."/>
            <person name="Liu H."/>
            <person name="Ma X."/>
            <person name="Jiao Y."/>
            <person name="Wang B."/>
            <person name="Wei X."/>
            <person name="Stein J.C."/>
            <person name="Glaubitz J.C."/>
            <person name="Lu F."/>
            <person name="Yu G."/>
            <person name="Liang C."/>
            <person name="Fengler K."/>
            <person name="Li B."/>
            <person name="Rafalski A."/>
            <person name="Schnable P.S."/>
            <person name="Ware D.H."/>
            <person name="Buckler E.S."/>
            <person name="Lai J."/>
        </authorList>
    </citation>
    <scope>NUCLEOTIDE SEQUENCE [LARGE SCALE GENOMIC DNA]</scope>
    <source>
        <tissue evidence="4">Seedling</tissue>
    </source>
</reference>
<feature type="compositionally biased region" description="Basic and acidic residues" evidence="3">
    <location>
        <begin position="18"/>
        <end position="34"/>
    </location>
</feature>